<dbReference type="Proteomes" id="UP000390335">
    <property type="component" value="Unassembled WGS sequence"/>
</dbReference>
<accession>A0ABQ0Z7Q0</accession>
<evidence type="ECO:0000313" key="2">
    <source>
        <dbReference type="Proteomes" id="UP000390335"/>
    </source>
</evidence>
<organism evidence="1 2">
    <name type="scientific">Rhizobium dioscoreae</name>
    <dbReference type="NCBI Taxonomy" id="2653122"/>
    <lineage>
        <taxon>Bacteria</taxon>
        <taxon>Pseudomonadati</taxon>
        <taxon>Pseudomonadota</taxon>
        <taxon>Alphaproteobacteria</taxon>
        <taxon>Hyphomicrobiales</taxon>
        <taxon>Rhizobiaceae</taxon>
        <taxon>Rhizobium/Agrobacterium group</taxon>
        <taxon>Rhizobium</taxon>
    </lineage>
</organism>
<dbReference type="EMBL" id="BLAJ01000004">
    <property type="protein sequence ID" value="GES51402.1"/>
    <property type="molecule type" value="Genomic_DNA"/>
</dbReference>
<protein>
    <submittedName>
        <fullName evidence="1">Uncharacterized protein</fullName>
    </submittedName>
</protein>
<sequence>MHALPSELQPGNMKEATLLGAASQGMYASRQKSGFCGKARNLAYFTLRGRSLDDAYKPVAITVPEMRQRPSAEELKALLK</sequence>
<reference evidence="1 2" key="1">
    <citation type="journal article" date="2020" name="Genome Biol. Evol.">
        <title>Rhizobium dioscoreae sp. nov., a plant growth-promoting bacterium isolated from yam (Dioscorea species).</title>
        <authorList>
            <person name="Ouyabe M."/>
            <person name="Tanaka N."/>
            <person name="Shiwa Y."/>
            <person name="Fujita N."/>
            <person name="Kikuno H."/>
            <person name="Babil P."/>
            <person name="Shiwachi H."/>
        </authorList>
    </citation>
    <scope>NUCLEOTIDE SEQUENCE [LARGE SCALE GENOMIC DNA]</scope>
    <source>
        <strain evidence="1 2">S-93</strain>
    </source>
</reference>
<proteinExistence type="predicted"/>
<gene>
    <name evidence="1" type="ORF">RsS93_40160</name>
</gene>
<name>A0ABQ0Z7Q0_9HYPH</name>
<keyword evidence="2" id="KW-1185">Reference proteome</keyword>
<dbReference type="RefSeq" id="WP_145324640.1">
    <property type="nucleotide sequence ID" value="NZ_BLAJ01000004.1"/>
</dbReference>
<evidence type="ECO:0000313" key="1">
    <source>
        <dbReference type="EMBL" id="GES51402.1"/>
    </source>
</evidence>
<comment type="caution">
    <text evidence="1">The sequence shown here is derived from an EMBL/GenBank/DDBJ whole genome shotgun (WGS) entry which is preliminary data.</text>
</comment>